<dbReference type="GeneID" id="19905881"/>
<dbReference type="HOGENOM" id="CLU_2037941_0_0_1"/>
<name>R7Z539_CONA1</name>
<evidence type="ECO:0000313" key="2">
    <source>
        <dbReference type="EMBL" id="EON69310.1"/>
    </source>
</evidence>
<dbReference type="AlphaFoldDB" id="R7Z539"/>
<organism evidence="2 3">
    <name type="scientific">Coniosporium apollinis (strain CBS 100218)</name>
    <name type="common">Rock-inhabiting black yeast</name>
    <dbReference type="NCBI Taxonomy" id="1168221"/>
    <lineage>
        <taxon>Eukaryota</taxon>
        <taxon>Fungi</taxon>
        <taxon>Dikarya</taxon>
        <taxon>Ascomycota</taxon>
        <taxon>Pezizomycotina</taxon>
        <taxon>Dothideomycetes</taxon>
        <taxon>Dothideomycetes incertae sedis</taxon>
        <taxon>Coniosporium</taxon>
    </lineage>
</organism>
<proteinExistence type="predicted"/>
<dbReference type="RefSeq" id="XP_007784627.1">
    <property type="nucleotide sequence ID" value="XM_007786437.1"/>
</dbReference>
<evidence type="ECO:0000256" key="1">
    <source>
        <dbReference type="SAM" id="MobiDB-lite"/>
    </source>
</evidence>
<dbReference type="Proteomes" id="UP000016924">
    <property type="component" value="Unassembled WGS sequence"/>
</dbReference>
<feature type="compositionally biased region" description="Polar residues" evidence="1">
    <location>
        <begin position="33"/>
        <end position="46"/>
    </location>
</feature>
<evidence type="ECO:0000313" key="3">
    <source>
        <dbReference type="Proteomes" id="UP000016924"/>
    </source>
</evidence>
<dbReference type="eggNOG" id="ENOG502RPWP">
    <property type="taxonomic scope" value="Eukaryota"/>
</dbReference>
<dbReference type="OMA" id="WSTANNH"/>
<accession>R7Z539</accession>
<gene>
    <name evidence="2" type="ORF">W97_08570</name>
</gene>
<dbReference type="OrthoDB" id="5231661at2759"/>
<protein>
    <submittedName>
        <fullName evidence="2">Uncharacterized protein</fullName>
    </submittedName>
</protein>
<feature type="region of interest" description="Disordered" evidence="1">
    <location>
        <begin position="23"/>
        <end position="66"/>
    </location>
</feature>
<keyword evidence="3" id="KW-1185">Reference proteome</keyword>
<dbReference type="EMBL" id="JH767611">
    <property type="protein sequence ID" value="EON69310.1"/>
    <property type="molecule type" value="Genomic_DNA"/>
</dbReference>
<sequence>MLSQRTPLLRPAVWRYLNPHRISAPSPALRSATAPQTASFSTTPYNPLQKDSLRKPAADETPTYPAFSMEGLGASRTVKIVIYTAITIIGTIETYAYGKWAWYKLYPPPKKEEGGGDAATS</sequence>
<reference evidence="3" key="1">
    <citation type="submission" date="2012-06" db="EMBL/GenBank/DDBJ databases">
        <title>The genome sequence of Coniosporium apollinis CBS 100218.</title>
        <authorList>
            <consortium name="The Broad Institute Genome Sequencing Platform"/>
            <person name="Cuomo C."/>
            <person name="Gorbushina A."/>
            <person name="Noack S."/>
            <person name="Walker B."/>
            <person name="Young S.K."/>
            <person name="Zeng Q."/>
            <person name="Gargeya S."/>
            <person name="Fitzgerald M."/>
            <person name="Haas B."/>
            <person name="Abouelleil A."/>
            <person name="Alvarado L."/>
            <person name="Arachchi H.M."/>
            <person name="Berlin A.M."/>
            <person name="Chapman S.B."/>
            <person name="Goldberg J."/>
            <person name="Griggs A."/>
            <person name="Gujja S."/>
            <person name="Hansen M."/>
            <person name="Howarth C."/>
            <person name="Imamovic A."/>
            <person name="Larimer J."/>
            <person name="McCowan C."/>
            <person name="Montmayeur A."/>
            <person name="Murphy C."/>
            <person name="Neiman D."/>
            <person name="Pearson M."/>
            <person name="Priest M."/>
            <person name="Roberts A."/>
            <person name="Saif S."/>
            <person name="Shea T."/>
            <person name="Sisk P."/>
            <person name="Sykes S."/>
            <person name="Wortman J."/>
            <person name="Nusbaum C."/>
            <person name="Birren B."/>
        </authorList>
    </citation>
    <scope>NUCLEOTIDE SEQUENCE [LARGE SCALE GENOMIC DNA]</scope>
    <source>
        <strain evidence="3">CBS 100218</strain>
    </source>
</reference>